<dbReference type="SUPFAM" id="SSF55040">
    <property type="entry name" value="Molybdenum cofactor biosynthesis protein C, MoaC"/>
    <property type="match status" value="1"/>
</dbReference>
<dbReference type="CDD" id="cd01420">
    <property type="entry name" value="MoaC_PE"/>
    <property type="match status" value="1"/>
</dbReference>
<comment type="function">
    <text evidence="6 7">Catalyzes the conversion of (8S)-3',8-cyclo-7,8-dihydroguanosine 5'-triphosphate to cyclic pyranopterin monophosphate (cPMP).</text>
</comment>
<evidence type="ECO:0000256" key="3">
    <source>
        <dbReference type="ARBA" id="ARBA00012575"/>
    </source>
</evidence>
<evidence type="ECO:0000256" key="4">
    <source>
        <dbReference type="ARBA" id="ARBA00023150"/>
    </source>
</evidence>
<feature type="binding site" evidence="7">
    <location>
        <begin position="113"/>
        <end position="114"/>
    </location>
    <ligand>
        <name>substrate</name>
    </ligand>
</feature>
<feature type="active site" evidence="7">
    <location>
        <position position="128"/>
    </location>
</feature>
<dbReference type="PANTHER" id="PTHR22960">
    <property type="entry name" value="MOLYBDOPTERIN COFACTOR SYNTHESIS PROTEIN A"/>
    <property type="match status" value="1"/>
</dbReference>
<comment type="subunit">
    <text evidence="7">Homohexamer; trimer of dimers.</text>
</comment>
<organism evidence="9 10">
    <name type="scientific">Pseudogulbenkiania ferrooxidans EGD-HP2</name>
    <dbReference type="NCBI Taxonomy" id="1388764"/>
    <lineage>
        <taxon>Bacteria</taxon>
        <taxon>Pseudomonadati</taxon>
        <taxon>Pseudomonadota</taxon>
        <taxon>Betaproteobacteria</taxon>
        <taxon>Neisseriales</taxon>
        <taxon>Chromobacteriaceae</taxon>
        <taxon>Pseudogulbenkiania</taxon>
    </lineage>
</organism>
<evidence type="ECO:0000313" key="9">
    <source>
        <dbReference type="EMBL" id="ERE06189.1"/>
    </source>
</evidence>
<feature type="binding site" evidence="7">
    <location>
        <begin position="75"/>
        <end position="77"/>
    </location>
    <ligand>
        <name>substrate</name>
    </ligand>
</feature>
<keyword evidence="10" id="KW-1185">Reference proteome</keyword>
<dbReference type="HAMAP" id="MF_01224_B">
    <property type="entry name" value="MoaC_B"/>
    <property type="match status" value="1"/>
</dbReference>
<dbReference type="EC" id="4.6.1.17" evidence="3 7"/>
<comment type="similarity">
    <text evidence="7">Belongs to the MoaC family.</text>
</comment>
<comment type="caution">
    <text evidence="9">The sequence shown here is derived from an EMBL/GenBank/DDBJ whole genome shotgun (WGS) entry which is preliminary data.</text>
</comment>
<dbReference type="NCBIfam" id="NF006870">
    <property type="entry name" value="PRK09364.1"/>
    <property type="match status" value="1"/>
</dbReference>
<comment type="pathway">
    <text evidence="2 7">Cofactor biosynthesis; molybdopterin biosynthesis.</text>
</comment>
<name>A0ABP2XKQ9_9NEIS</name>
<dbReference type="InterPro" id="IPR023045">
    <property type="entry name" value="MoaC"/>
</dbReference>
<dbReference type="NCBIfam" id="TIGR00581">
    <property type="entry name" value="moaC"/>
    <property type="match status" value="1"/>
</dbReference>
<dbReference type="RefSeq" id="WP_021477354.1">
    <property type="nucleotide sequence ID" value="NZ_AVPH01000236.1"/>
</dbReference>
<dbReference type="InterPro" id="IPR036522">
    <property type="entry name" value="MoaC_sf"/>
</dbReference>
<sequence>MTRLTHFDAAGQAHMVDVGGKAATARRAVAEGAIRMLPATFALVKNGGHKKGDVLGIARVAAIMAAKKTWDLIPLCHPIALTRLAVDFELLDGESMVRIAVTAECNGQTGVEMEALTAVNVGLLTIYDMCKAVDRGMEITGVRLLEKDGGKSGTWRHADTEA</sequence>
<gene>
    <name evidence="7 9" type="primary">moaC</name>
    <name evidence="9" type="ORF">O166_01370</name>
</gene>
<proteinExistence type="inferred from homology"/>
<dbReference type="Pfam" id="PF01967">
    <property type="entry name" value="MoaC"/>
    <property type="match status" value="1"/>
</dbReference>
<dbReference type="InterPro" id="IPR047594">
    <property type="entry name" value="MoaC_bact/euk"/>
</dbReference>
<dbReference type="Gene3D" id="3.30.70.640">
    <property type="entry name" value="Molybdopterin cofactor biosynthesis C (MoaC) domain"/>
    <property type="match status" value="1"/>
</dbReference>
<evidence type="ECO:0000256" key="6">
    <source>
        <dbReference type="ARBA" id="ARBA00055087"/>
    </source>
</evidence>
<keyword evidence="5 7" id="KW-0456">Lyase</keyword>
<dbReference type="InterPro" id="IPR002820">
    <property type="entry name" value="Mopterin_CF_biosynth-C_dom"/>
</dbReference>
<comment type="catalytic activity">
    <reaction evidence="1 7">
        <text>(8S)-3',8-cyclo-7,8-dihydroguanosine 5'-triphosphate = cyclic pyranopterin phosphate + diphosphate</text>
        <dbReference type="Rhea" id="RHEA:49580"/>
        <dbReference type="ChEBI" id="CHEBI:33019"/>
        <dbReference type="ChEBI" id="CHEBI:59648"/>
        <dbReference type="ChEBI" id="CHEBI:131766"/>
        <dbReference type="EC" id="4.6.1.17"/>
    </reaction>
</comment>
<dbReference type="PANTHER" id="PTHR22960:SF0">
    <property type="entry name" value="MOLYBDENUM COFACTOR BIOSYNTHESIS PROTEIN 1"/>
    <property type="match status" value="1"/>
</dbReference>
<protein>
    <recommendedName>
        <fullName evidence="3 7">Cyclic pyranopterin monophosphate synthase</fullName>
        <ecNumber evidence="3 7">4.6.1.17</ecNumber>
    </recommendedName>
    <alternativeName>
        <fullName evidence="7">Molybdenum cofactor biosynthesis protein C</fullName>
    </alternativeName>
</protein>
<dbReference type="EMBL" id="AVPH01000236">
    <property type="protein sequence ID" value="ERE06189.1"/>
    <property type="molecule type" value="Genomic_DNA"/>
</dbReference>
<evidence type="ECO:0000256" key="7">
    <source>
        <dbReference type="HAMAP-Rule" id="MF_01224"/>
    </source>
</evidence>
<feature type="domain" description="Molybdopterin cofactor biosynthesis C (MoaC)" evidence="8">
    <location>
        <begin position="15"/>
        <end position="150"/>
    </location>
</feature>
<keyword evidence="4 7" id="KW-0501">Molybdenum cofactor biosynthesis</keyword>
<evidence type="ECO:0000256" key="5">
    <source>
        <dbReference type="ARBA" id="ARBA00023239"/>
    </source>
</evidence>
<evidence type="ECO:0000259" key="8">
    <source>
        <dbReference type="Pfam" id="PF01967"/>
    </source>
</evidence>
<reference evidence="9 10" key="1">
    <citation type="journal article" date="2013" name="Genome Announc.">
        <title>Genome Sequence of the Pigment-Producing Bacterium Pseudogulbenkiania ferrooxidans, Isolated from Loktak Lake.</title>
        <authorList>
            <person name="Puranik S."/>
            <person name="Talkal R."/>
            <person name="Qureshi A."/>
            <person name="Khardenavis A."/>
            <person name="Kapley A."/>
            <person name="Purohit H.J."/>
        </authorList>
    </citation>
    <scope>NUCLEOTIDE SEQUENCE [LARGE SCALE GENOMIC DNA]</scope>
    <source>
        <strain evidence="9 10">EGD-HP2</strain>
    </source>
</reference>
<dbReference type="InterPro" id="IPR050105">
    <property type="entry name" value="MoCo_biosynth_MoaA/MoaC"/>
</dbReference>
<accession>A0ABP2XKQ9</accession>
<evidence type="ECO:0000256" key="2">
    <source>
        <dbReference type="ARBA" id="ARBA00005046"/>
    </source>
</evidence>
<evidence type="ECO:0000256" key="1">
    <source>
        <dbReference type="ARBA" id="ARBA00001637"/>
    </source>
</evidence>
<dbReference type="Proteomes" id="UP000016426">
    <property type="component" value="Unassembled WGS sequence"/>
</dbReference>
<evidence type="ECO:0000313" key="10">
    <source>
        <dbReference type="Proteomes" id="UP000016426"/>
    </source>
</evidence>